<keyword evidence="2" id="KW-1185">Reference proteome</keyword>
<organism evidence="1 2">
    <name type="scientific">Actinomycetospora chlora</name>
    <dbReference type="NCBI Taxonomy" id="663608"/>
    <lineage>
        <taxon>Bacteria</taxon>
        <taxon>Bacillati</taxon>
        <taxon>Actinomycetota</taxon>
        <taxon>Actinomycetes</taxon>
        <taxon>Pseudonocardiales</taxon>
        <taxon>Pseudonocardiaceae</taxon>
        <taxon>Actinomycetospora</taxon>
    </lineage>
</organism>
<dbReference type="Proteomes" id="UP001500928">
    <property type="component" value="Unassembled WGS sequence"/>
</dbReference>
<name>A0ABP9AYS5_9PSEU</name>
<dbReference type="EMBL" id="BAABHO010000015">
    <property type="protein sequence ID" value="GAA4787864.1"/>
    <property type="molecule type" value="Genomic_DNA"/>
</dbReference>
<dbReference type="CDD" id="cd06990">
    <property type="entry name" value="cupin_DUF861"/>
    <property type="match status" value="1"/>
</dbReference>
<reference evidence="2" key="1">
    <citation type="journal article" date="2019" name="Int. J. Syst. Evol. Microbiol.">
        <title>The Global Catalogue of Microorganisms (GCM) 10K type strain sequencing project: providing services to taxonomists for standard genome sequencing and annotation.</title>
        <authorList>
            <consortium name="The Broad Institute Genomics Platform"/>
            <consortium name="The Broad Institute Genome Sequencing Center for Infectious Disease"/>
            <person name="Wu L."/>
            <person name="Ma J."/>
        </authorList>
    </citation>
    <scope>NUCLEOTIDE SEQUENCE [LARGE SCALE GENOMIC DNA]</scope>
    <source>
        <strain evidence="2">JCM 17979</strain>
    </source>
</reference>
<protein>
    <submittedName>
        <fullName evidence="1">Cupin domain-containing protein</fullName>
    </submittedName>
</protein>
<dbReference type="SUPFAM" id="SSF51182">
    <property type="entry name" value="RmlC-like cupins"/>
    <property type="match status" value="1"/>
</dbReference>
<dbReference type="RefSeq" id="WP_345414246.1">
    <property type="nucleotide sequence ID" value="NZ_BAABHO010000015.1"/>
</dbReference>
<dbReference type="InterPro" id="IPR011051">
    <property type="entry name" value="RmlC_Cupin_sf"/>
</dbReference>
<accession>A0ABP9AYS5</accession>
<sequence length="120" mass="12921">MPAIEHRTMSEPDETRTPEKTTLEVVALGGASVARLTLQPGWRWSECIKPVVGGTSCQAAHLGYLVAGRMHVVADDGTEADLAAGETYRLEPGHDAWVVGDEPVIGLEFETKTAETYARS</sequence>
<gene>
    <name evidence="1" type="ORF">GCM10023200_22680</name>
</gene>
<evidence type="ECO:0000313" key="1">
    <source>
        <dbReference type="EMBL" id="GAA4787864.1"/>
    </source>
</evidence>
<evidence type="ECO:0000313" key="2">
    <source>
        <dbReference type="Proteomes" id="UP001500928"/>
    </source>
</evidence>
<comment type="caution">
    <text evidence="1">The sequence shown here is derived from an EMBL/GenBank/DDBJ whole genome shotgun (WGS) entry which is preliminary data.</text>
</comment>
<proteinExistence type="predicted"/>